<keyword evidence="2" id="KW-1185">Reference proteome</keyword>
<dbReference type="Proteomes" id="UP000576393">
    <property type="component" value="Unassembled WGS sequence"/>
</dbReference>
<evidence type="ECO:0000313" key="1">
    <source>
        <dbReference type="EMBL" id="NYF40460.1"/>
    </source>
</evidence>
<organism evidence="1 2">
    <name type="scientific">Streptosporangium sandarakinum</name>
    <dbReference type="NCBI Taxonomy" id="1260955"/>
    <lineage>
        <taxon>Bacteria</taxon>
        <taxon>Bacillati</taxon>
        <taxon>Actinomycetota</taxon>
        <taxon>Actinomycetes</taxon>
        <taxon>Streptosporangiales</taxon>
        <taxon>Streptosporangiaceae</taxon>
        <taxon>Streptosporangium</taxon>
    </lineage>
</organism>
<name>A0A852UX03_9ACTN</name>
<dbReference type="RefSeq" id="WP_179820238.1">
    <property type="nucleotide sequence ID" value="NZ_JACCCO010000001.1"/>
</dbReference>
<protein>
    <submittedName>
        <fullName evidence="1">Uncharacterized protein</fullName>
    </submittedName>
</protein>
<proteinExistence type="predicted"/>
<accession>A0A852UX03</accession>
<reference evidence="1 2" key="1">
    <citation type="submission" date="2020-07" db="EMBL/GenBank/DDBJ databases">
        <title>Sequencing the genomes of 1000 actinobacteria strains.</title>
        <authorList>
            <person name="Klenk H.-P."/>
        </authorList>
    </citation>
    <scope>NUCLEOTIDE SEQUENCE [LARGE SCALE GENOMIC DNA]</scope>
    <source>
        <strain evidence="1 2">DSM 45763</strain>
    </source>
</reference>
<dbReference type="EMBL" id="JACCCO010000001">
    <property type="protein sequence ID" value="NYF40460.1"/>
    <property type="molecule type" value="Genomic_DNA"/>
</dbReference>
<gene>
    <name evidence="1" type="ORF">HDA43_002619</name>
</gene>
<comment type="caution">
    <text evidence="1">The sequence shown here is derived from an EMBL/GenBank/DDBJ whole genome shotgun (WGS) entry which is preliminary data.</text>
</comment>
<dbReference type="AlphaFoldDB" id="A0A852UX03"/>
<sequence length="55" mass="5885">MARFSCTDCGARSHSPIGCRRCGTTAARPIPRCPVHGIRCTAACRLCRTLAHSTP</sequence>
<evidence type="ECO:0000313" key="2">
    <source>
        <dbReference type="Proteomes" id="UP000576393"/>
    </source>
</evidence>